<name>A0A8S9Q4C9_BRACR</name>
<evidence type="ECO:0000256" key="1">
    <source>
        <dbReference type="SAM" id="MobiDB-lite"/>
    </source>
</evidence>
<feature type="region of interest" description="Disordered" evidence="1">
    <location>
        <begin position="1"/>
        <end position="20"/>
    </location>
</feature>
<dbReference type="AlphaFoldDB" id="A0A8S9Q4C9"/>
<comment type="caution">
    <text evidence="2">The sequence shown here is derived from an EMBL/GenBank/DDBJ whole genome shotgun (WGS) entry which is preliminary data.</text>
</comment>
<reference evidence="2" key="1">
    <citation type="submission" date="2019-12" db="EMBL/GenBank/DDBJ databases">
        <title>Genome sequencing and annotation of Brassica cretica.</title>
        <authorList>
            <person name="Studholme D.J."/>
            <person name="Sarris P."/>
        </authorList>
    </citation>
    <scope>NUCLEOTIDE SEQUENCE</scope>
    <source>
        <strain evidence="2">PFS-109/04</strain>
        <tissue evidence="2">Leaf</tissue>
    </source>
</reference>
<dbReference type="Proteomes" id="UP000712600">
    <property type="component" value="Unassembled WGS sequence"/>
</dbReference>
<evidence type="ECO:0000313" key="3">
    <source>
        <dbReference type="Proteomes" id="UP000712600"/>
    </source>
</evidence>
<feature type="compositionally biased region" description="Basic and acidic residues" evidence="1">
    <location>
        <begin position="9"/>
        <end position="20"/>
    </location>
</feature>
<evidence type="ECO:0000313" key="2">
    <source>
        <dbReference type="EMBL" id="KAF3526881.1"/>
    </source>
</evidence>
<protein>
    <submittedName>
        <fullName evidence="2">Uncharacterized protein</fullName>
    </submittedName>
</protein>
<dbReference type="EMBL" id="QGKX02001347">
    <property type="protein sequence ID" value="KAF3526881.1"/>
    <property type="molecule type" value="Genomic_DNA"/>
</dbReference>
<organism evidence="2 3">
    <name type="scientific">Brassica cretica</name>
    <name type="common">Mustard</name>
    <dbReference type="NCBI Taxonomy" id="69181"/>
    <lineage>
        <taxon>Eukaryota</taxon>
        <taxon>Viridiplantae</taxon>
        <taxon>Streptophyta</taxon>
        <taxon>Embryophyta</taxon>
        <taxon>Tracheophyta</taxon>
        <taxon>Spermatophyta</taxon>
        <taxon>Magnoliopsida</taxon>
        <taxon>eudicotyledons</taxon>
        <taxon>Gunneridae</taxon>
        <taxon>Pentapetalae</taxon>
        <taxon>rosids</taxon>
        <taxon>malvids</taxon>
        <taxon>Brassicales</taxon>
        <taxon>Brassicaceae</taxon>
        <taxon>Brassiceae</taxon>
        <taxon>Brassica</taxon>
    </lineage>
</organism>
<sequence length="194" mass="21874">MSSSANKCEVSKDKHEDQRKMEYIREVINSTKGRKGKSKPPIGGVYKDVEMNSQKQFDLLFYSLNRTTFSLKLERGFKLLELGNSLTATAAEAFITSCNDRNALTWIQNKGFLDDLSLFPTISFYNRLTSDSSQLPRDLWFFKSIRACWHGSGCLVDVTAICATLGRIINFLDSSDRAVRVVAAFKYAKRSSAV</sequence>
<proteinExistence type="predicted"/>
<accession>A0A8S9Q4C9</accession>
<gene>
    <name evidence="2" type="ORF">F2Q69_00047537</name>
</gene>